<comment type="subcellular location">
    <subcellularLocation>
        <location evidence="1">Cell membrane</location>
        <topology evidence="1">Multi-pass membrane protein</topology>
    </subcellularLocation>
</comment>
<keyword evidence="4 6" id="KW-1133">Transmembrane helix</keyword>
<keyword evidence="3 6" id="KW-0812">Transmembrane</keyword>
<accession>F1Z7Y1</accession>
<dbReference type="InterPro" id="IPR051258">
    <property type="entry name" value="Diverse_Substrate_Transporter"/>
</dbReference>
<feature type="transmembrane region" description="Helical" evidence="6">
    <location>
        <begin position="128"/>
        <end position="145"/>
    </location>
</feature>
<evidence type="ECO:0000313" key="9">
    <source>
        <dbReference type="Proteomes" id="UP000004728"/>
    </source>
</evidence>
<evidence type="ECO:0000259" key="7">
    <source>
        <dbReference type="Pfam" id="PF00892"/>
    </source>
</evidence>
<dbReference type="Gene3D" id="1.10.3730.20">
    <property type="match status" value="1"/>
</dbReference>
<evidence type="ECO:0000256" key="2">
    <source>
        <dbReference type="ARBA" id="ARBA00022475"/>
    </source>
</evidence>
<dbReference type="InterPro" id="IPR000620">
    <property type="entry name" value="EamA_dom"/>
</dbReference>
<dbReference type="GO" id="GO:0005886">
    <property type="term" value="C:plasma membrane"/>
    <property type="evidence" value="ECO:0007669"/>
    <property type="project" value="UniProtKB-SubCell"/>
</dbReference>
<dbReference type="STRING" id="983920.Y88_1306"/>
<dbReference type="Pfam" id="PF00892">
    <property type="entry name" value="EamA"/>
    <property type="match status" value="1"/>
</dbReference>
<dbReference type="InParanoid" id="F1Z7Y1"/>
<keyword evidence="9" id="KW-1185">Reference proteome</keyword>
<keyword evidence="5 6" id="KW-0472">Membrane</keyword>
<feature type="transmembrane region" description="Helical" evidence="6">
    <location>
        <begin position="151"/>
        <end position="173"/>
    </location>
</feature>
<sequence>MTTMTASTRSASPLLTRALPYLALAGSMSSVCVGTSIAKHLFPVIGAPGAVAYRVGFAAIIMSVLFRPWRTKLTRADKVAVIRYGIVLGLMNLSFYMSLRTLPLGLGMAIEFLGPLTVSVVKSRRPRDILMVLLAAGGLALLLPLREAQHGLDPVGVIFALGAGVCWGLYIIFGQRTGNIPAVQAVTLGMATASIFAVPIGVASAGAAILSPPVIVLGLGTAILSSAIPYTLDMVAMKRIPAGRFGILMSVEPAVGAFAGAMLLGEHLTMQQWLAIGLVIAASIGSVMPSE</sequence>
<evidence type="ECO:0000256" key="3">
    <source>
        <dbReference type="ARBA" id="ARBA00022692"/>
    </source>
</evidence>
<organism evidence="8 9">
    <name type="scientific">Novosphingobium nitrogenifigens DSM 19370</name>
    <dbReference type="NCBI Taxonomy" id="983920"/>
    <lineage>
        <taxon>Bacteria</taxon>
        <taxon>Pseudomonadati</taxon>
        <taxon>Pseudomonadota</taxon>
        <taxon>Alphaproteobacteria</taxon>
        <taxon>Sphingomonadales</taxon>
        <taxon>Sphingomonadaceae</taxon>
        <taxon>Novosphingobium</taxon>
    </lineage>
</organism>
<dbReference type="PANTHER" id="PTHR42920">
    <property type="entry name" value="OS03G0707200 PROTEIN-RELATED"/>
    <property type="match status" value="1"/>
</dbReference>
<feature type="transmembrane region" description="Helical" evidence="6">
    <location>
        <begin position="270"/>
        <end position="288"/>
    </location>
</feature>
<feature type="domain" description="EamA" evidence="7">
    <location>
        <begin position="156"/>
        <end position="286"/>
    </location>
</feature>
<evidence type="ECO:0000256" key="6">
    <source>
        <dbReference type="SAM" id="Phobius"/>
    </source>
</evidence>
<dbReference type="AlphaFoldDB" id="F1Z7Y1"/>
<evidence type="ECO:0000313" key="8">
    <source>
        <dbReference type="EMBL" id="EGD59244.1"/>
    </source>
</evidence>
<protein>
    <recommendedName>
        <fullName evidence="7">EamA domain-containing protein</fullName>
    </recommendedName>
</protein>
<evidence type="ECO:0000256" key="1">
    <source>
        <dbReference type="ARBA" id="ARBA00004651"/>
    </source>
</evidence>
<feature type="transmembrane region" description="Helical" evidence="6">
    <location>
        <begin position="245"/>
        <end position="264"/>
    </location>
</feature>
<feature type="transmembrane region" description="Helical" evidence="6">
    <location>
        <begin position="50"/>
        <end position="69"/>
    </location>
</feature>
<reference evidence="8 9" key="1">
    <citation type="journal article" date="2012" name="J. Bacteriol.">
        <title>Draft Genome Sequence of Novosphingobium nitrogenifigens Y88T.</title>
        <authorList>
            <person name="Strabala T.J."/>
            <person name="Macdonald L."/>
            <person name="Liu V."/>
            <person name="Smit A.M."/>
        </authorList>
    </citation>
    <scope>NUCLEOTIDE SEQUENCE [LARGE SCALE GENOMIC DNA]</scope>
    <source>
        <strain evidence="8 9">DSM 19370</strain>
    </source>
</reference>
<comment type="caution">
    <text evidence="8">The sequence shown here is derived from an EMBL/GenBank/DDBJ whole genome shotgun (WGS) entry which is preliminary data.</text>
</comment>
<dbReference type="InterPro" id="IPR037185">
    <property type="entry name" value="EmrE-like"/>
</dbReference>
<keyword evidence="2" id="KW-1003">Cell membrane</keyword>
<feature type="transmembrane region" description="Helical" evidence="6">
    <location>
        <begin position="215"/>
        <end position="233"/>
    </location>
</feature>
<dbReference type="RefSeq" id="WP_008065285.1">
    <property type="nucleotide sequence ID" value="NZ_AQWK01000001.1"/>
</dbReference>
<evidence type="ECO:0000256" key="4">
    <source>
        <dbReference type="ARBA" id="ARBA00022989"/>
    </source>
</evidence>
<dbReference type="PANTHER" id="PTHR42920:SF5">
    <property type="entry name" value="EAMA DOMAIN-CONTAINING PROTEIN"/>
    <property type="match status" value="1"/>
</dbReference>
<feature type="transmembrane region" description="Helical" evidence="6">
    <location>
        <begin position="81"/>
        <end position="98"/>
    </location>
</feature>
<dbReference type="SUPFAM" id="SSF103481">
    <property type="entry name" value="Multidrug resistance efflux transporter EmrE"/>
    <property type="match status" value="1"/>
</dbReference>
<dbReference type="EMBL" id="AEWJ01000037">
    <property type="protein sequence ID" value="EGD59244.1"/>
    <property type="molecule type" value="Genomic_DNA"/>
</dbReference>
<evidence type="ECO:0000256" key="5">
    <source>
        <dbReference type="ARBA" id="ARBA00023136"/>
    </source>
</evidence>
<proteinExistence type="predicted"/>
<dbReference type="OrthoDB" id="9815120at2"/>
<gene>
    <name evidence="8" type="ORF">Y88_1306</name>
</gene>
<dbReference type="eggNOG" id="COG5006">
    <property type="taxonomic scope" value="Bacteria"/>
</dbReference>
<name>F1Z7Y1_9SPHN</name>
<dbReference type="Proteomes" id="UP000004728">
    <property type="component" value="Unassembled WGS sequence"/>
</dbReference>
<dbReference type="FunCoup" id="F1Z7Y1">
    <property type="interactions" value="67"/>
</dbReference>
<feature type="transmembrane region" description="Helical" evidence="6">
    <location>
        <begin position="185"/>
        <end position="209"/>
    </location>
</feature>
<feature type="transmembrane region" description="Helical" evidence="6">
    <location>
        <begin position="104"/>
        <end position="121"/>
    </location>
</feature>
<dbReference type="HOGENOM" id="CLU_057295_0_1_5"/>